<feature type="signal peptide" evidence="1">
    <location>
        <begin position="1"/>
        <end position="21"/>
    </location>
</feature>
<feature type="chain" id="PRO_5041243388" evidence="1">
    <location>
        <begin position="22"/>
        <end position="106"/>
    </location>
</feature>
<protein>
    <submittedName>
        <fullName evidence="2">Uncharacterized protein</fullName>
    </submittedName>
</protein>
<proteinExistence type="predicted"/>
<dbReference type="EMBL" id="JALNTZ010000009">
    <property type="protein sequence ID" value="KAJ3640948.1"/>
    <property type="molecule type" value="Genomic_DNA"/>
</dbReference>
<sequence>MRTRILKVLQGYFQLLSLVLSRQKTTKRAWWTSIHPVVPQSSSCRTPKIRLRSRLYTSPGVSDVPRRLASPLLLLLASMCAATCLPFSKSLPFGVWCPPSPAIHLP</sequence>
<dbReference type="Proteomes" id="UP001168821">
    <property type="component" value="Unassembled WGS sequence"/>
</dbReference>
<organism evidence="2 3">
    <name type="scientific">Zophobas morio</name>
    <dbReference type="NCBI Taxonomy" id="2755281"/>
    <lineage>
        <taxon>Eukaryota</taxon>
        <taxon>Metazoa</taxon>
        <taxon>Ecdysozoa</taxon>
        <taxon>Arthropoda</taxon>
        <taxon>Hexapoda</taxon>
        <taxon>Insecta</taxon>
        <taxon>Pterygota</taxon>
        <taxon>Neoptera</taxon>
        <taxon>Endopterygota</taxon>
        <taxon>Coleoptera</taxon>
        <taxon>Polyphaga</taxon>
        <taxon>Cucujiformia</taxon>
        <taxon>Tenebrionidae</taxon>
        <taxon>Zophobas</taxon>
    </lineage>
</organism>
<reference evidence="2" key="1">
    <citation type="journal article" date="2023" name="G3 (Bethesda)">
        <title>Whole genome assemblies of Zophobas morio and Tenebrio molitor.</title>
        <authorList>
            <person name="Kaur S."/>
            <person name="Stinson S.A."/>
            <person name="diCenzo G.C."/>
        </authorList>
    </citation>
    <scope>NUCLEOTIDE SEQUENCE</scope>
    <source>
        <strain evidence="2">QUZm001</strain>
    </source>
</reference>
<comment type="caution">
    <text evidence="2">The sequence shown here is derived from an EMBL/GenBank/DDBJ whole genome shotgun (WGS) entry which is preliminary data.</text>
</comment>
<dbReference type="AlphaFoldDB" id="A0AA38HP03"/>
<keyword evidence="1" id="KW-0732">Signal</keyword>
<gene>
    <name evidence="2" type="ORF">Zmor_027480</name>
</gene>
<keyword evidence="3" id="KW-1185">Reference proteome</keyword>
<evidence type="ECO:0000256" key="1">
    <source>
        <dbReference type="SAM" id="SignalP"/>
    </source>
</evidence>
<name>A0AA38HP03_9CUCU</name>
<evidence type="ECO:0000313" key="2">
    <source>
        <dbReference type="EMBL" id="KAJ3640948.1"/>
    </source>
</evidence>
<accession>A0AA38HP03</accession>
<evidence type="ECO:0000313" key="3">
    <source>
        <dbReference type="Proteomes" id="UP001168821"/>
    </source>
</evidence>